<dbReference type="AlphaFoldDB" id="A0AA94RFM6"/>
<evidence type="ECO:0000313" key="2">
    <source>
        <dbReference type="Proteomes" id="UP000309984"/>
    </source>
</evidence>
<dbReference type="EMBL" id="POTM01000031">
    <property type="protein sequence ID" value="TLH68240.1"/>
    <property type="molecule type" value="Genomic_DNA"/>
</dbReference>
<protein>
    <submittedName>
        <fullName evidence="1">Uncharacterized protein</fullName>
    </submittedName>
</protein>
<dbReference type="Proteomes" id="UP000309984">
    <property type="component" value="Unassembled WGS sequence"/>
</dbReference>
<name>A0AA94RFM6_9MYCO</name>
<comment type="caution">
    <text evidence="1">The sequence shown here is derived from an EMBL/GenBank/DDBJ whole genome shotgun (WGS) entry which is preliminary data.</text>
</comment>
<accession>A0AA94RFM6</accession>
<proteinExistence type="predicted"/>
<evidence type="ECO:0000313" key="1">
    <source>
        <dbReference type="EMBL" id="TLH68240.1"/>
    </source>
</evidence>
<organism evidence="1 2">
    <name type="scientific">Mycolicibacterium phocaicum</name>
    <dbReference type="NCBI Taxonomy" id="319706"/>
    <lineage>
        <taxon>Bacteria</taxon>
        <taxon>Bacillati</taxon>
        <taxon>Actinomycetota</taxon>
        <taxon>Actinomycetes</taxon>
        <taxon>Mycobacteriales</taxon>
        <taxon>Mycobacteriaceae</taxon>
        <taxon>Mycolicibacterium</taxon>
    </lineage>
</organism>
<keyword evidence="2" id="KW-1185">Reference proteome</keyword>
<gene>
    <name evidence="1" type="ORF">C1S79_12715</name>
</gene>
<sequence>MKLLTWSRERFHRPTLRHLRIDARVGPHVEQIPARIIEYRKEFQLGLTIGHLLVDQLAGADGRC</sequence>
<reference evidence="1 2" key="1">
    <citation type="submission" date="2018-01" db="EMBL/GenBank/DDBJ databases">
        <title>Comparative genomics of Mycobacterium mucogenicum and Mycobacterium neoaurum clade members emphasizing tRNA and non-coding RNA.</title>
        <authorList>
            <person name="Behra P.R.K."/>
            <person name="Pettersson B.M.F."/>
            <person name="Das S."/>
            <person name="Dasgupta S."/>
            <person name="Kirsebom L.A."/>
        </authorList>
    </citation>
    <scope>NUCLEOTIDE SEQUENCE [LARGE SCALE GENOMIC DNA]</scope>
    <source>
        <strain evidence="1 2">DSM 45104</strain>
    </source>
</reference>